<accession>A0ABS6F0K9</accession>
<proteinExistence type="predicted"/>
<feature type="transmembrane region" description="Helical" evidence="1">
    <location>
        <begin position="94"/>
        <end position="120"/>
    </location>
</feature>
<feature type="transmembrane region" description="Helical" evidence="1">
    <location>
        <begin position="140"/>
        <end position="158"/>
    </location>
</feature>
<keyword evidence="1" id="KW-0812">Transmembrane</keyword>
<evidence type="ECO:0000313" key="2">
    <source>
        <dbReference type="EMBL" id="MBU5591925.1"/>
    </source>
</evidence>
<feature type="transmembrane region" description="Helical" evidence="1">
    <location>
        <begin position="165"/>
        <end position="185"/>
    </location>
</feature>
<comment type="caution">
    <text evidence="2">The sequence shown here is derived from an EMBL/GenBank/DDBJ whole genome shotgun (WGS) entry which is preliminary data.</text>
</comment>
<feature type="transmembrane region" description="Helical" evidence="1">
    <location>
        <begin position="217"/>
        <end position="236"/>
    </location>
</feature>
<keyword evidence="1" id="KW-1133">Transmembrane helix</keyword>
<dbReference type="Proteomes" id="UP000736583">
    <property type="component" value="Unassembled WGS sequence"/>
</dbReference>
<protein>
    <submittedName>
        <fullName evidence="2">ABC transporter permease</fullName>
    </submittedName>
</protein>
<dbReference type="Pfam" id="PF12730">
    <property type="entry name" value="ABC2_membrane_4"/>
    <property type="match status" value="1"/>
</dbReference>
<gene>
    <name evidence="2" type="ORF">KQI89_09110</name>
</gene>
<dbReference type="EMBL" id="JAHLQL010000002">
    <property type="protein sequence ID" value="MBU5591925.1"/>
    <property type="molecule type" value="Genomic_DNA"/>
</dbReference>
<organism evidence="2 3">
    <name type="scientific">Clostridium simiarum</name>
    <dbReference type="NCBI Taxonomy" id="2841506"/>
    <lineage>
        <taxon>Bacteria</taxon>
        <taxon>Bacillati</taxon>
        <taxon>Bacillota</taxon>
        <taxon>Clostridia</taxon>
        <taxon>Eubacteriales</taxon>
        <taxon>Clostridiaceae</taxon>
        <taxon>Clostridium</taxon>
    </lineage>
</organism>
<keyword evidence="3" id="KW-1185">Reference proteome</keyword>
<keyword evidence="1" id="KW-0472">Membrane</keyword>
<dbReference type="RefSeq" id="WP_216456839.1">
    <property type="nucleotide sequence ID" value="NZ_JAHLQL010000002.1"/>
</dbReference>
<sequence length="241" mass="27382">MLNVFYCEILKLKKSFLIWLMIFLIFGLNLTYFLTRINDSVLGWNAYILNTEMILFSFLGIILFFIATGHIICREYTEKTVSILYTYPISRIKIFIGKCLAIVFIILLIYTLNFLFVFGGGILLLKESVTSEILLLHLKMNLYSIIFQTILVPIWVLISSISKSTPLCAILASVIAGSNVLLLSFENLQKYSPFMLPFIPLATAVKTGEINITSNNILLAACTFLFAIILCLGYYLKTDIY</sequence>
<evidence type="ECO:0000313" key="3">
    <source>
        <dbReference type="Proteomes" id="UP000736583"/>
    </source>
</evidence>
<name>A0ABS6F0K9_9CLOT</name>
<feature type="transmembrane region" description="Helical" evidence="1">
    <location>
        <begin position="16"/>
        <end position="34"/>
    </location>
</feature>
<reference evidence="2 3" key="1">
    <citation type="submission" date="2021-06" db="EMBL/GenBank/DDBJ databases">
        <authorList>
            <person name="Sun Q."/>
            <person name="Li D."/>
        </authorList>
    </citation>
    <scope>NUCLEOTIDE SEQUENCE [LARGE SCALE GENOMIC DNA]</scope>
    <source>
        <strain evidence="2 3">MSJ-4</strain>
    </source>
</reference>
<evidence type="ECO:0000256" key="1">
    <source>
        <dbReference type="SAM" id="Phobius"/>
    </source>
</evidence>
<feature type="transmembrane region" description="Helical" evidence="1">
    <location>
        <begin position="54"/>
        <end position="73"/>
    </location>
</feature>